<feature type="chain" id="PRO_5020927142" evidence="1">
    <location>
        <begin position="28"/>
        <end position="421"/>
    </location>
</feature>
<reference evidence="2 3" key="1">
    <citation type="submission" date="2019-03" db="EMBL/GenBank/DDBJ databases">
        <title>Genomic Encyclopedia of Type Strains, Phase IV (KMG-IV): sequencing the most valuable type-strain genomes for metagenomic binning, comparative biology and taxonomic classification.</title>
        <authorList>
            <person name="Goeker M."/>
        </authorList>
    </citation>
    <scope>NUCLEOTIDE SEQUENCE [LARGE SCALE GENOMIC DNA]</scope>
    <source>
        <strain evidence="2 3">DSM 25894</strain>
    </source>
</reference>
<keyword evidence="1" id="KW-0732">Signal</keyword>
<dbReference type="Proteomes" id="UP000294650">
    <property type="component" value="Unassembled WGS sequence"/>
</dbReference>
<evidence type="ECO:0000313" key="3">
    <source>
        <dbReference type="Proteomes" id="UP000294650"/>
    </source>
</evidence>
<gene>
    <name evidence="2" type="ORF">EDD68_1291</name>
</gene>
<evidence type="ECO:0000256" key="1">
    <source>
        <dbReference type="SAM" id="SignalP"/>
    </source>
</evidence>
<organism evidence="2 3">
    <name type="scientific">Melghiribacillus thermohalophilus</name>
    <dbReference type="NCBI Taxonomy" id="1324956"/>
    <lineage>
        <taxon>Bacteria</taxon>
        <taxon>Bacillati</taxon>
        <taxon>Bacillota</taxon>
        <taxon>Bacilli</taxon>
        <taxon>Bacillales</taxon>
        <taxon>Bacillaceae</taxon>
        <taxon>Melghiribacillus</taxon>
    </lineage>
</organism>
<proteinExistence type="predicted"/>
<comment type="caution">
    <text evidence="2">The sequence shown here is derived from an EMBL/GenBank/DDBJ whole genome shotgun (WGS) entry which is preliminary data.</text>
</comment>
<name>A0A4R3MRB1_9BACI</name>
<keyword evidence="3" id="KW-1185">Reference proteome</keyword>
<dbReference type="RefSeq" id="WP_132372979.1">
    <property type="nucleotide sequence ID" value="NZ_SMAN01000029.1"/>
</dbReference>
<dbReference type="AlphaFoldDB" id="A0A4R3MRB1"/>
<accession>A0A4R3MRB1</accession>
<feature type="signal peptide" evidence="1">
    <location>
        <begin position="1"/>
        <end position="27"/>
    </location>
</feature>
<protein>
    <submittedName>
        <fullName evidence="2">Uncharacterized protein</fullName>
    </submittedName>
</protein>
<dbReference type="EMBL" id="SMAN01000029">
    <property type="protein sequence ID" value="TCT17532.1"/>
    <property type="molecule type" value="Genomic_DNA"/>
</dbReference>
<evidence type="ECO:0000313" key="2">
    <source>
        <dbReference type="EMBL" id="TCT17532.1"/>
    </source>
</evidence>
<sequence length="421" mass="47746">MKKFIISALCLLVTLGMVIIGNTKTLAASNNNITMNGKAYLGVPEKDWKSFKQVEEVNAKMDIANFEIESKTINIDGIISYNGVNKPFNISTELKKSRSIDGDLVFNSEEDTEIQLVHGSIRYNTPEKKVLINKKLTGKTTLTLYLFDKKTRDLIMFEQPLQGHIKDQLEDIDYLSLEKSLTDTWAHKVVGPTVVNDSNMNISVAEDWDTAQKTVKYWTAWGDTTHSAKVTAHAHTSDSISDQGYIFSSLTLEQYVIPGGETQKEYGWSNIWIGRDIPVSNQWTLYDGQTGTRDMISKLEYSGNWSSNSLSNLSIGVSYGPISYGYSFKDYVTIPKNGFHNVYEVPGTDKPYQTEMTFTGTYLYDSSEKYYSNIYIITQGNEGEKSAQSWWRAEFYDSYNSESLGTEYLSAWLYYNSHQTN</sequence>